<dbReference type="Proteomes" id="UP000737171">
    <property type="component" value="Unassembled WGS sequence"/>
</dbReference>
<comment type="caution">
    <text evidence="2">The sequence shown here is derived from an EMBL/GenBank/DDBJ whole genome shotgun (WGS) entry which is preliminary data.</text>
</comment>
<dbReference type="InterPro" id="IPR024079">
    <property type="entry name" value="MetalloPept_cat_dom_sf"/>
</dbReference>
<organism evidence="2 3">
    <name type="scientific">Pseudaquabacterium terrae</name>
    <dbReference type="NCBI Taxonomy" id="2732868"/>
    <lineage>
        <taxon>Bacteria</taxon>
        <taxon>Pseudomonadati</taxon>
        <taxon>Pseudomonadota</taxon>
        <taxon>Betaproteobacteria</taxon>
        <taxon>Burkholderiales</taxon>
        <taxon>Sphaerotilaceae</taxon>
        <taxon>Pseudaquabacterium</taxon>
    </lineage>
</organism>
<evidence type="ECO:0000259" key="1">
    <source>
        <dbReference type="Pfam" id="PF01471"/>
    </source>
</evidence>
<gene>
    <name evidence="2" type="ORF">HLB44_31080</name>
</gene>
<protein>
    <recommendedName>
        <fullName evidence="1">Peptidoglycan binding-like domain-containing protein</fullName>
    </recommendedName>
</protein>
<name>A0ABX2ESM5_9BURK</name>
<dbReference type="InterPro" id="IPR036366">
    <property type="entry name" value="PGBDSf"/>
</dbReference>
<proteinExistence type="predicted"/>
<feature type="domain" description="Peptidoglycan binding-like" evidence="1">
    <location>
        <begin position="38"/>
        <end position="93"/>
    </location>
</feature>
<dbReference type="RefSeq" id="WP_173132633.1">
    <property type="nucleotide sequence ID" value="NZ_JABRWJ010000012.1"/>
</dbReference>
<dbReference type="EMBL" id="JABRWJ010000012">
    <property type="protein sequence ID" value="NRF71439.1"/>
    <property type="molecule type" value="Genomic_DNA"/>
</dbReference>
<reference evidence="2 3" key="1">
    <citation type="submission" date="2020-05" db="EMBL/GenBank/DDBJ databases">
        <title>Aquincola sp. isolate from soil.</title>
        <authorList>
            <person name="Han J."/>
            <person name="Kim D.-U."/>
        </authorList>
    </citation>
    <scope>NUCLEOTIDE SEQUENCE [LARGE SCALE GENOMIC DNA]</scope>
    <source>
        <strain evidence="2 3">S2</strain>
    </source>
</reference>
<accession>A0ABX2ESM5</accession>
<dbReference type="Gene3D" id="3.40.390.10">
    <property type="entry name" value="Collagenase (Catalytic Domain)"/>
    <property type="match status" value="1"/>
</dbReference>
<dbReference type="Gene3D" id="1.10.101.10">
    <property type="entry name" value="PGBD-like superfamily/PGBD"/>
    <property type="match status" value="1"/>
</dbReference>
<dbReference type="Pfam" id="PF01471">
    <property type="entry name" value="PG_binding_1"/>
    <property type="match status" value="1"/>
</dbReference>
<dbReference type="InterPro" id="IPR036365">
    <property type="entry name" value="PGBD-like_sf"/>
</dbReference>
<dbReference type="InterPro" id="IPR002477">
    <property type="entry name" value="Peptidoglycan-bd-like"/>
</dbReference>
<evidence type="ECO:0000313" key="3">
    <source>
        <dbReference type="Proteomes" id="UP000737171"/>
    </source>
</evidence>
<evidence type="ECO:0000313" key="2">
    <source>
        <dbReference type="EMBL" id="NRF71439.1"/>
    </source>
</evidence>
<keyword evidence="3" id="KW-1185">Reference proteome</keyword>
<sequence>MLARVHTRQGCVTCPIGGDPPAALTIVATVGHKSMNRAEDVRAVQSGLNHVPAPMGGPAKALAVDGDCGAKTVAAIEAFQLKHFGWKDGVVTPSGPTLIKLSALLSAFGPQAVSEPDPSRAQTLRKRVQRAHQQMPVLRQVAMDAIATATAAVTFVDNGFLAHIDELGPRNAFRVADRYFAFGSQAAVVTRAELQFVLKMCRRVASAIAVRLGEIHGTPMGLPLFAADTTDAKFYAYTPRRSAPTTTAMGASSIYLCDLIDDEAPERYLRILCHEMFHFVDDETTEHEIVDHGPVGGALDLTHAQRMHNADNYALFAMHAHTGRAPPTF</sequence>
<dbReference type="SUPFAM" id="SSF47090">
    <property type="entry name" value="PGBD-like"/>
    <property type="match status" value="1"/>
</dbReference>